<name>A0A9P6L8A0_9AGAM</name>
<dbReference type="InterPro" id="IPR046522">
    <property type="entry name" value="DUF6699"/>
</dbReference>
<gene>
    <name evidence="3" type="ORF">BJ322DRAFT_1108292</name>
</gene>
<feature type="compositionally biased region" description="Pro residues" evidence="1">
    <location>
        <begin position="336"/>
        <end position="350"/>
    </location>
</feature>
<feature type="compositionally biased region" description="Polar residues" evidence="1">
    <location>
        <begin position="387"/>
        <end position="397"/>
    </location>
</feature>
<feature type="compositionally biased region" description="Low complexity" evidence="1">
    <location>
        <begin position="410"/>
        <end position="419"/>
    </location>
</feature>
<evidence type="ECO:0000256" key="1">
    <source>
        <dbReference type="SAM" id="MobiDB-lite"/>
    </source>
</evidence>
<keyword evidence="4" id="KW-1185">Reference proteome</keyword>
<evidence type="ECO:0000313" key="3">
    <source>
        <dbReference type="EMBL" id="KAF9786443.1"/>
    </source>
</evidence>
<feature type="domain" description="DUF6699" evidence="2">
    <location>
        <begin position="546"/>
        <end position="689"/>
    </location>
</feature>
<dbReference type="Proteomes" id="UP000736335">
    <property type="component" value="Unassembled WGS sequence"/>
</dbReference>
<protein>
    <recommendedName>
        <fullName evidence="2">DUF6699 domain-containing protein</fullName>
    </recommendedName>
</protein>
<sequence>MVSQQRPGPNDATTSTGIGNNTWPPIIFAPVPRRATTDSILTADSDDGQRHNSRRPLPNTPLQSSTPGTLNQQFSFNAIPDTQNGSSPGGGNVRAPHHCHSRNSSWGSARSSLSPSSKKAARFSPHLLTWSPQQIRSPPPRGATPIRSAMRHTPSPTRNSPQGRYPTHSPGSGSVPTINIVEATPPSPAPSTCVFQTPPEQPWDQAANVGRGTSDDGDEGATPGQRIFQSHSPPPANLRRGSPPVRQRNTGEPGYDDSGYLSPHPYVPAKSPAHMPAPQLQNQSHGTGNTASHQNQTGMASPTNQNQPASSSQVNQCTDQQRSSGSRIHTSWQAPRSPPTCSPVIPPLRSPPVNTSQGHTNTTSFLYPGRPPHAVPSPARSTHRLSNRNLAPINTSFGHPIGGQFDGRPRSSQSRASQRVIPHGPARTTITPANGSGNDVDINSVVNDLLRVPPTSTSWQAPQGVLTWTPHPALPNSGLNLLGHGSGDGAGGRGGDGDWWTGGYPMPGACPNWTPGAWPPASASRQGIQLAPWMIPNPCNAALPHIMWDVSQLPTTARRITGNHVIVSVMDKLEDVATHPAVDRLAVACQVGVAEQFWGHIEIKASRPKGVTVWDVLNGIFEYFQKRVGRRELSRMKELSGDERLEEKMADAFYQRIRATPALPGYERKQGLKRVDCLGDECFFWGLYVSYNNDSTWQLNLGLVNRGRYA</sequence>
<accession>A0A9P6L8A0</accession>
<feature type="region of interest" description="Disordered" evidence="1">
    <location>
        <begin position="1"/>
        <end position="439"/>
    </location>
</feature>
<proteinExistence type="predicted"/>
<feature type="compositionally biased region" description="Polar residues" evidence="1">
    <location>
        <begin position="1"/>
        <end position="23"/>
    </location>
</feature>
<dbReference type="EMBL" id="WIUZ02000006">
    <property type="protein sequence ID" value="KAF9786443.1"/>
    <property type="molecule type" value="Genomic_DNA"/>
</dbReference>
<evidence type="ECO:0000313" key="4">
    <source>
        <dbReference type="Proteomes" id="UP000736335"/>
    </source>
</evidence>
<feature type="compositionally biased region" description="Polar residues" evidence="1">
    <location>
        <begin position="352"/>
        <end position="365"/>
    </location>
</feature>
<organism evidence="3 4">
    <name type="scientific">Thelephora terrestris</name>
    <dbReference type="NCBI Taxonomy" id="56493"/>
    <lineage>
        <taxon>Eukaryota</taxon>
        <taxon>Fungi</taxon>
        <taxon>Dikarya</taxon>
        <taxon>Basidiomycota</taxon>
        <taxon>Agaricomycotina</taxon>
        <taxon>Agaricomycetes</taxon>
        <taxon>Thelephorales</taxon>
        <taxon>Thelephoraceae</taxon>
        <taxon>Thelephora</taxon>
    </lineage>
</organism>
<dbReference type="OrthoDB" id="3241567at2759"/>
<dbReference type="Pfam" id="PF20415">
    <property type="entry name" value="DUF6699"/>
    <property type="match status" value="1"/>
</dbReference>
<feature type="compositionally biased region" description="Polar residues" evidence="1">
    <location>
        <begin position="60"/>
        <end position="86"/>
    </location>
</feature>
<reference evidence="3" key="1">
    <citation type="journal article" date="2020" name="Nat. Commun.">
        <title>Large-scale genome sequencing of mycorrhizal fungi provides insights into the early evolution of symbiotic traits.</title>
        <authorList>
            <person name="Miyauchi S."/>
            <person name="Kiss E."/>
            <person name="Kuo A."/>
            <person name="Drula E."/>
            <person name="Kohler A."/>
            <person name="Sanchez-Garcia M."/>
            <person name="Morin E."/>
            <person name="Andreopoulos B."/>
            <person name="Barry K.W."/>
            <person name="Bonito G."/>
            <person name="Buee M."/>
            <person name="Carver A."/>
            <person name="Chen C."/>
            <person name="Cichocki N."/>
            <person name="Clum A."/>
            <person name="Culley D."/>
            <person name="Crous P.W."/>
            <person name="Fauchery L."/>
            <person name="Girlanda M."/>
            <person name="Hayes R.D."/>
            <person name="Keri Z."/>
            <person name="LaButti K."/>
            <person name="Lipzen A."/>
            <person name="Lombard V."/>
            <person name="Magnuson J."/>
            <person name="Maillard F."/>
            <person name="Murat C."/>
            <person name="Nolan M."/>
            <person name="Ohm R.A."/>
            <person name="Pangilinan J."/>
            <person name="Pereira M.F."/>
            <person name="Perotto S."/>
            <person name="Peter M."/>
            <person name="Pfister S."/>
            <person name="Riley R."/>
            <person name="Sitrit Y."/>
            <person name="Stielow J.B."/>
            <person name="Szollosi G."/>
            <person name="Zifcakova L."/>
            <person name="Stursova M."/>
            <person name="Spatafora J.W."/>
            <person name="Tedersoo L."/>
            <person name="Vaario L.M."/>
            <person name="Yamada A."/>
            <person name="Yan M."/>
            <person name="Wang P."/>
            <person name="Xu J."/>
            <person name="Bruns T."/>
            <person name="Baldrian P."/>
            <person name="Vilgalys R."/>
            <person name="Dunand C."/>
            <person name="Henrissat B."/>
            <person name="Grigoriev I.V."/>
            <person name="Hibbett D."/>
            <person name="Nagy L.G."/>
            <person name="Martin F.M."/>
        </authorList>
    </citation>
    <scope>NUCLEOTIDE SEQUENCE</scope>
    <source>
        <strain evidence="3">UH-Tt-Lm1</strain>
    </source>
</reference>
<dbReference type="AlphaFoldDB" id="A0A9P6L8A0"/>
<evidence type="ECO:0000259" key="2">
    <source>
        <dbReference type="Pfam" id="PF20415"/>
    </source>
</evidence>
<feature type="compositionally biased region" description="Polar residues" evidence="1">
    <location>
        <begin position="428"/>
        <end position="437"/>
    </location>
</feature>
<comment type="caution">
    <text evidence="3">The sequence shown here is derived from an EMBL/GenBank/DDBJ whole genome shotgun (WGS) entry which is preliminary data.</text>
</comment>
<feature type="compositionally biased region" description="Low complexity" evidence="1">
    <location>
        <begin position="102"/>
        <end position="118"/>
    </location>
</feature>
<reference evidence="3" key="2">
    <citation type="submission" date="2020-11" db="EMBL/GenBank/DDBJ databases">
        <authorList>
            <consortium name="DOE Joint Genome Institute"/>
            <person name="Kuo A."/>
            <person name="Miyauchi S."/>
            <person name="Kiss E."/>
            <person name="Drula E."/>
            <person name="Kohler A."/>
            <person name="Sanchez-Garcia M."/>
            <person name="Andreopoulos B."/>
            <person name="Barry K.W."/>
            <person name="Bonito G."/>
            <person name="Buee M."/>
            <person name="Carver A."/>
            <person name="Chen C."/>
            <person name="Cichocki N."/>
            <person name="Clum A."/>
            <person name="Culley D."/>
            <person name="Crous P.W."/>
            <person name="Fauchery L."/>
            <person name="Girlanda M."/>
            <person name="Hayes R."/>
            <person name="Keri Z."/>
            <person name="Labutti K."/>
            <person name="Lipzen A."/>
            <person name="Lombard V."/>
            <person name="Magnuson J."/>
            <person name="Maillard F."/>
            <person name="Morin E."/>
            <person name="Murat C."/>
            <person name="Nolan M."/>
            <person name="Ohm R."/>
            <person name="Pangilinan J."/>
            <person name="Pereira M."/>
            <person name="Perotto S."/>
            <person name="Peter M."/>
            <person name="Riley R."/>
            <person name="Sitrit Y."/>
            <person name="Stielow B."/>
            <person name="Szollosi G."/>
            <person name="Zifcakova L."/>
            <person name="Stursova M."/>
            <person name="Spatafora J.W."/>
            <person name="Tedersoo L."/>
            <person name="Vaario L.-M."/>
            <person name="Yamada A."/>
            <person name="Yan M."/>
            <person name="Wang P."/>
            <person name="Xu J."/>
            <person name="Bruns T."/>
            <person name="Baldrian P."/>
            <person name="Vilgalys R."/>
            <person name="Henrissat B."/>
            <person name="Grigoriev I.V."/>
            <person name="Hibbett D."/>
            <person name="Nagy L.G."/>
            <person name="Martin F.M."/>
        </authorList>
    </citation>
    <scope>NUCLEOTIDE SEQUENCE</scope>
    <source>
        <strain evidence="3">UH-Tt-Lm1</strain>
    </source>
</reference>
<feature type="compositionally biased region" description="Polar residues" evidence="1">
    <location>
        <begin position="279"/>
        <end position="334"/>
    </location>
</feature>